<gene>
    <name evidence="1" type="ORF">LMG32879_001912</name>
</gene>
<proteinExistence type="predicted"/>
<dbReference type="RefSeq" id="WP_289842140.1">
    <property type="nucleotide sequence ID" value="NZ_CATKSH010000010.1"/>
</dbReference>
<protein>
    <submittedName>
        <fullName evidence="1">Uncharacterized protein</fullName>
    </submittedName>
</protein>
<evidence type="ECO:0000313" key="1">
    <source>
        <dbReference type="EMBL" id="CAI9121067.1"/>
    </source>
</evidence>
<sequence length="183" mass="19859">MATASDPLPPENTDAGALVRLLLLETIGPLESSYNRDESLKAMRLMRQVVENRLRTPARYMAAGATSEQDIVRLGNQFAGFRDYPTLPGLLAGKLAKLVSESARYPAVATFIRDAIEVVSAPTSGAASTTVAAWRTTGRGAPGRNFRLIGNYQGNSFYEVVPVPPLKTTHRKATGHFRPHKAH</sequence>
<evidence type="ECO:0000313" key="2">
    <source>
        <dbReference type="Proteomes" id="UP001176960"/>
    </source>
</evidence>
<dbReference type="AlphaFoldDB" id="A0AA35XY64"/>
<name>A0AA35XY64_9PROT</name>
<keyword evidence="2" id="KW-1185">Reference proteome</keyword>
<dbReference type="EMBL" id="CATKSH010000010">
    <property type="protein sequence ID" value="CAI9121067.1"/>
    <property type="molecule type" value="Genomic_DNA"/>
</dbReference>
<organism evidence="1 2">
    <name type="scientific">Brytella acorum</name>
    <dbReference type="NCBI Taxonomy" id="2959299"/>
    <lineage>
        <taxon>Bacteria</taxon>
        <taxon>Pseudomonadati</taxon>
        <taxon>Pseudomonadota</taxon>
        <taxon>Alphaproteobacteria</taxon>
        <taxon>Acetobacterales</taxon>
        <taxon>Acetobacteraceae</taxon>
        <taxon>Brytella</taxon>
    </lineage>
</organism>
<dbReference type="Proteomes" id="UP001176960">
    <property type="component" value="Unassembled WGS sequence"/>
</dbReference>
<accession>A0AA35XY64</accession>
<reference evidence="1" key="1">
    <citation type="submission" date="2023-03" db="EMBL/GenBank/DDBJ databases">
        <authorList>
            <person name="Cleenwerck I."/>
        </authorList>
    </citation>
    <scope>NUCLEOTIDE SEQUENCE</scope>
    <source>
        <strain evidence="1">LMG 32879</strain>
    </source>
</reference>
<comment type="caution">
    <text evidence="1">The sequence shown here is derived from an EMBL/GenBank/DDBJ whole genome shotgun (WGS) entry which is preliminary data.</text>
</comment>